<sequence length="85" mass="9030">MLGRERGGGAGRGLLLGLRRCRAGHSRGEGNGSGGGHGGRRRSFHLTAQDSPWEMEYRANSPFTRPGDISYACAPTPRNTQYAGG</sequence>
<gene>
    <name evidence="2" type="ORF">CTZ28_01845</name>
</gene>
<proteinExistence type="predicted"/>
<organism evidence="2 3">
    <name type="scientific">Streptomyces shenzhenensis</name>
    <dbReference type="NCBI Taxonomy" id="943815"/>
    <lineage>
        <taxon>Bacteria</taxon>
        <taxon>Bacillati</taxon>
        <taxon>Actinomycetota</taxon>
        <taxon>Actinomycetes</taxon>
        <taxon>Kitasatosporales</taxon>
        <taxon>Streptomycetaceae</taxon>
        <taxon>Streptomyces</taxon>
    </lineage>
</organism>
<name>A0A3M0IDW2_9ACTN</name>
<dbReference type="EMBL" id="PENI01000001">
    <property type="protein sequence ID" value="RMB87721.1"/>
    <property type="molecule type" value="Genomic_DNA"/>
</dbReference>
<accession>A0A3M0IDW2</accession>
<evidence type="ECO:0000313" key="2">
    <source>
        <dbReference type="EMBL" id="RMB87721.1"/>
    </source>
</evidence>
<protein>
    <submittedName>
        <fullName evidence="2">Uncharacterized protein</fullName>
    </submittedName>
</protein>
<keyword evidence="3" id="KW-1185">Reference proteome</keyword>
<dbReference type="AlphaFoldDB" id="A0A3M0IDW2"/>
<feature type="region of interest" description="Disordered" evidence="1">
    <location>
        <begin position="66"/>
        <end position="85"/>
    </location>
</feature>
<evidence type="ECO:0000256" key="1">
    <source>
        <dbReference type="SAM" id="MobiDB-lite"/>
    </source>
</evidence>
<feature type="region of interest" description="Disordered" evidence="1">
    <location>
        <begin position="23"/>
        <end position="51"/>
    </location>
</feature>
<dbReference type="Proteomes" id="UP000270471">
    <property type="component" value="Unassembled WGS sequence"/>
</dbReference>
<reference evidence="2 3" key="1">
    <citation type="submission" date="2017-11" db="EMBL/GenBank/DDBJ databases">
        <title>Draft genome of actinobacteria isolated from guarana (Paullinia cupana (Mart.) Ducke.</title>
        <authorList>
            <person name="Siqueira K.A."/>
            <person name="Liotti R.G."/>
            <person name="Mendes T.A.O."/>
            <person name="Soares M.A."/>
        </authorList>
    </citation>
    <scope>NUCLEOTIDE SEQUENCE [LARGE SCALE GENOMIC DNA]</scope>
    <source>
        <strain evidence="2 3">193</strain>
    </source>
</reference>
<comment type="caution">
    <text evidence="2">The sequence shown here is derived from an EMBL/GenBank/DDBJ whole genome shotgun (WGS) entry which is preliminary data.</text>
</comment>
<evidence type="ECO:0000313" key="3">
    <source>
        <dbReference type="Proteomes" id="UP000270471"/>
    </source>
</evidence>
<dbReference type="OrthoDB" id="4322143at2"/>